<protein>
    <submittedName>
        <fullName evidence="1">DUF3179 domain-containing protein</fullName>
    </submittedName>
</protein>
<name>A0ABT3PSG1_9BACT</name>
<dbReference type="EMBL" id="JAGGJA010000017">
    <property type="protein sequence ID" value="MCW9708782.1"/>
    <property type="molecule type" value="Genomic_DNA"/>
</dbReference>
<comment type="caution">
    <text evidence="1">The sequence shown here is derived from an EMBL/GenBank/DDBJ whole genome shotgun (WGS) entry which is preliminary data.</text>
</comment>
<dbReference type="RefSeq" id="WP_265767589.1">
    <property type="nucleotide sequence ID" value="NZ_JAGGJA010000017.1"/>
</dbReference>
<proteinExistence type="predicted"/>
<sequence>MDWLIPQEQVVSGGPGKDGIPSIDNPKFAPASEINYIPNDRRVIGIKIGNSIKAYPHQILDWHEIVNDQVGDEAVAITFCPLTGTAIGWNRAVGGTVTEFGVSGLLFRNNLIPYDRNSDSRWSQMQLRSVAGVLSGTTIETIDLIETSWATWKHMYPQSDVLTRETGFSRNYEGFAYGKNYSTSNSNILFPVQNPDNRLPNKDRVHGVLAQPPAGHGTIAKAYPINGFGDQIRVITDQVGPREIIVVGSAIHDFAASFRTTLEDGTQFTFVPVQNSLPVVMKDQEGNRWDIFGYAVEGPRQGERLTPTLSYTGYWFGWGDFFPDLEIYQ</sequence>
<dbReference type="InterPro" id="IPR021516">
    <property type="entry name" value="DUF3179"/>
</dbReference>
<reference evidence="1 2" key="1">
    <citation type="submission" date="2021-03" db="EMBL/GenBank/DDBJ databases">
        <title>Aliifodinibius sp. nov., a new bacterium isolated from saline soil.</title>
        <authorList>
            <person name="Galisteo C."/>
            <person name="De La Haba R."/>
            <person name="Sanchez-Porro C."/>
            <person name="Ventosa A."/>
        </authorList>
    </citation>
    <scope>NUCLEOTIDE SEQUENCE [LARGE SCALE GENOMIC DNA]</scope>
    <source>
        <strain evidence="1 2">1BSP15-2V2</strain>
    </source>
</reference>
<dbReference type="Proteomes" id="UP001207918">
    <property type="component" value="Unassembled WGS sequence"/>
</dbReference>
<organism evidence="1 2">
    <name type="scientific">Fodinibius salsisoli</name>
    <dbReference type="NCBI Taxonomy" id="2820877"/>
    <lineage>
        <taxon>Bacteria</taxon>
        <taxon>Pseudomonadati</taxon>
        <taxon>Balneolota</taxon>
        <taxon>Balneolia</taxon>
        <taxon>Balneolales</taxon>
        <taxon>Balneolaceae</taxon>
        <taxon>Fodinibius</taxon>
    </lineage>
</organism>
<keyword evidence="2" id="KW-1185">Reference proteome</keyword>
<evidence type="ECO:0000313" key="2">
    <source>
        <dbReference type="Proteomes" id="UP001207918"/>
    </source>
</evidence>
<evidence type="ECO:0000313" key="1">
    <source>
        <dbReference type="EMBL" id="MCW9708782.1"/>
    </source>
</evidence>
<accession>A0ABT3PSG1</accession>
<gene>
    <name evidence="1" type="ORF">J6I44_18120</name>
</gene>
<dbReference type="Pfam" id="PF11376">
    <property type="entry name" value="DUF3179"/>
    <property type="match status" value="1"/>
</dbReference>